<reference evidence="1" key="2">
    <citation type="submission" date="2020-09" db="EMBL/GenBank/DDBJ databases">
        <authorList>
            <person name="Sun Q."/>
            <person name="Kim S."/>
        </authorList>
    </citation>
    <scope>NUCLEOTIDE SEQUENCE</scope>
    <source>
        <strain evidence="1">KCTC 23732</strain>
    </source>
</reference>
<dbReference type="EMBL" id="BMYS01000001">
    <property type="protein sequence ID" value="GGW76801.1"/>
    <property type="molecule type" value="Genomic_DNA"/>
</dbReference>
<comment type="caution">
    <text evidence="1">The sequence shown here is derived from an EMBL/GenBank/DDBJ whole genome shotgun (WGS) entry which is preliminary data.</text>
</comment>
<accession>A0A918JEY3</accession>
<evidence type="ECO:0000313" key="1">
    <source>
        <dbReference type="EMBL" id="GGW76801.1"/>
    </source>
</evidence>
<organism evidence="1 2">
    <name type="scientific">Advenella faeciporci</name>
    <dbReference type="NCBI Taxonomy" id="797535"/>
    <lineage>
        <taxon>Bacteria</taxon>
        <taxon>Pseudomonadati</taxon>
        <taxon>Pseudomonadota</taxon>
        <taxon>Betaproteobacteria</taxon>
        <taxon>Burkholderiales</taxon>
        <taxon>Alcaligenaceae</taxon>
    </lineage>
</organism>
<dbReference type="AlphaFoldDB" id="A0A918JEY3"/>
<proteinExistence type="predicted"/>
<evidence type="ECO:0000313" key="2">
    <source>
        <dbReference type="Proteomes" id="UP000608345"/>
    </source>
</evidence>
<dbReference type="RefSeq" id="WP_189383693.1">
    <property type="nucleotide sequence ID" value="NZ_BAABFY010000002.1"/>
</dbReference>
<gene>
    <name evidence="1" type="ORF">GCM10011450_03340</name>
</gene>
<protein>
    <recommendedName>
        <fullName evidence="3">DUF2783 domain-containing protein</fullName>
    </recommendedName>
</protein>
<keyword evidence="2" id="KW-1185">Reference proteome</keyword>
<reference evidence="1" key="1">
    <citation type="journal article" date="2014" name="Int. J. Syst. Evol. Microbiol.">
        <title>Complete genome sequence of Corynebacterium casei LMG S-19264T (=DSM 44701T), isolated from a smear-ripened cheese.</title>
        <authorList>
            <consortium name="US DOE Joint Genome Institute (JGI-PGF)"/>
            <person name="Walter F."/>
            <person name="Albersmeier A."/>
            <person name="Kalinowski J."/>
            <person name="Ruckert C."/>
        </authorList>
    </citation>
    <scope>NUCLEOTIDE SEQUENCE</scope>
    <source>
        <strain evidence="1">KCTC 23732</strain>
    </source>
</reference>
<sequence>MSIDIQSLEKVYDSLSFAIDSLPEEKRSLFLTKLVLLLGNEIADADKICHLINDAATFEN</sequence>
<name>A0A918JEY3_9BURK</name>
<dbReference type="Proteomes" id="UP000608345">
    <property type="component" value="Unassembled WGS sequence"/>
</dbReference>
<evidence type="ECO:0008006" key="3">
    <source>
        <dbReference type="Google" id="ProtNLM"/>
    </source>
</evidence>